<gene>
    <name evidence="9" type="primary">LOC101496174</name>
</gene>
<feature type="domain" description="TF-B3" evidence="7">
    <location>
        <begin position="126"/>
        <end position="226"/>
    </location>
</feature>
<dbReference type="Gene3D" id="2.40.330.10">
    <property type="entry name" value="DNA-binding pseudobarrel domain"/>
    <property type="match status" value="1"/>
</dbReference>
<evidence type="ECO:0000256" key="2">
    <source>
        <dbReference type="ARBA" id="ARBA00023015"/>
    </source>
</evidence>
<dbReference type="eggNOG" id="ENOG502QWC1">
    <property type="taxonomic scope" value="Eukaryota"/>
</dbReference>
<reference evidence="8" key="1">
    <citation type="journal article" date="2013" name="Nat. Biotechnol.">
        <title>Draft genome sequence of chickpea (Cicer arietinum) provides a resource for trait improvement.</title>
        <authorList>
            <person name="Varshney R.K."/>
            <person name="Song C."/>
            <person name="Saxena R.K."/>
            <person name="Azam S."/>
            <person name="Yu S."/>
            <person name="Sharpe A.G."/>
            <person name="Cannon S."/>
            <person name="Baek J."/>
            <person name="Rosen B.D."/>
            <person name="Tar'an B."/>
            <person name="Millan T."/>
            <person name="Zhang X."/>
            <person name="Ramsay L.D."/>
            <person name="Iwata A."/>
            <person name="Wang Y."/>
            <person name="Nelson W."/>
            <person name="Farmer A.D."/>
            <person name="Gaur P.M."/>
            <person name="Soderlund C."/>
            <person name="Penmetsa R.V."/>
            <person name="Xu C."/>
            <person name="Bharti A.K."/>
            <person name="He W."/>
            <person name="Winter P."/>
            <person name="Zhao S."/>
            <person name="Hane J.K."/>
            <person name="Carrasquilla-Garcia N."/>
            <person name="Condie J.A."/>
            <person name="Upadhyaya H.D."/>
            <person name="Luo M.C."/>
            <person name="Thudi M."/>
            <person name="Gowda C.L."/>
            <person name="Singh N.P."/>
            <person name="Lichtenzveig J."/>
            <person name="Gali K.K."/>
            <person name="Rubio J."/>
            <person name="Nadarajan N."/>
            <person name="Dolezel J."/>
            <person name="Bansal K.C."/>
            <person name="Xu X."/>
            <person name="Edwards D."/>
            <person name="Zhang G."/>
            <person name="Kahl G."/>
            <person name="Gil J."/>
            <person name="Singh K.B."/>
            <person name="Datta S.K."/>
            <person name="Jackson S.A."/>
            <person name="Wang J."/>
            <person name="Cook D.R."/>
        </authorList>
    </citation>
    <scope>NUCLEOTIDE SEQUENCE [LARGE SCALE GENOMIC DNA]</scope>
    <source>
        <strain evidence="8">cv. CDC Frontier</strain>
    </source>
</reference>
<dbReference type="Pfam" id="PF02362">
    <property type="entry name" value="B3"/>
    <property type="match status" value="1"/>
</dbReference>
<keyword evidence="8" id="KW-1185">Reference proteome</keyword>
<comment type="subcellular location">
    <subcellularLocation>
        <location evidence="1">Nucleus</location>
    </subcellularLocation>
</comment>
<dbReference type="OrthoDB" id="1398721at2759"/>
<evidence type="ECO:0000313" key="9">
    <source>
        <dbReference type="RefSeq" id="XP_012569053.1"/>
    </source>
</evidence>
<feature type="compositionally biased region" description="Polar residues" evidence="6">
    <location>
        <begin position="1"/>
        <end position="17"/>
    </location>
</feature>
<dbReference type="InterPro" id="IPR003340">
    <property type="entry name" value="B3_DNA-bd"/>
</dbReference>
<dbReference type="GO" id="GO:0005634">
    <property type="term" value="C:nucleus"/>
    <property type="evidence" value="ECO:0007669"/>
    <property type="project" value="UniProtKB-SubCell"/>
</dbReference>
<dbReference type="GO" id="GO:0003677">
    <property type="term" value="F:DNA binding"/>
    <property type="evidence" value="ECO:0007669"/>
    <property type="project" value="UniProtKB-KW"/>
</dbReference>
<sequence>MTVSQFSSTKKGESSISPAIEELGSNYESSEPTKSDMKVKDAYESLSMSPIAPPFGNSISYGEKEQSKSSKSEKNVIMASPIQVASPLSAIRRPKNHIYPRYLPKITHQELQQLSGQLKCTIVPLFEKTLTISDVGRLGRMVLPKPCVETYFPPISQPEGIPLQIEDVKGNKLVFRFRFWPNNSSRIYLLEGVNPWIRSMQLQAGDFVTFSRMEPGEKLIMWFRKASISSDQSLKESEETTLNVVPENVASASDDDMSLHDFTVSKGLKRGLPQQELVAHEKKRASDIDSKSKRLQLIDNQDPLMLKLTWEEVQGFLQPSPTVIPNIVVIDDHVFEEYDEPPIIAKKGIFINRMNEQWIQCDMCSEWKKLEGCVENLCDQTRCSCSASMN</sequence>
<feature type="compositionally biased region" description="Basic and acidic residues" evidence="6">
    <location>
        <begin position="62"/>
        <end position="74"/>
    </location>
</feature>
<dbReference type="PANTHER" id="PTHR46245">
    <property type="entry name" value="B3 DOMAIN-CONTAINING PROTEIN OS07G0563300"/>
    <property type="match status" value="1"/>
</dbReference>
<dbReference type="PROSITE" id="PS50863">
    <property type="entry name" value="B3"/>
    <property type="match status" value="1"/>
</dbReference>
<accession>A0A1S3E0T2</accession>
<evidence type="ECO:0000256" key="4">
    <source>
        <dbReference type="ARBA" id="ARBA00023163"/>
    </source>
</evidence>
<dbReference type="STRING" id="3827.A0A1S3E0T2"/>
<evidence type="ECO:0000256" key="6">
    <source>
        <dbReference type="SAM" id="MobiDB-lite"/>
    </source>
</evidence>
<organism evidence="8 9">
    <name type="scientific">Cicer arietinum</name>
    <name type="common">Chickpea</name>
    <name type="synonym">Garbanzo</name>
    <dbReference type="NCBI Taxonomy" id="3827"/>
    <lineage>
        <taxon>Eukaryota</taxon>
        <taxon>Viridiplantae</taxon>
        <taxon>Streptophyta</taxon>
        <taxon>Embryophyta</taxon>
        <taxon>Tracheophyta</taxon>
        <taxon>Spermatophyta</taxon>
        <taxon>Magnoliopsida</taxon>
        <taxon>eudicotyledons</taxon>
        <taxon>Gunneridae</taxon>
        <taxon>Pentapetalae</taxon>
        <taxon>rosids</taxon>
        <taxon>fabids</taxon>
        <taxon>Fabales</taxon>
        <taxon>Fabaceae</taxon>
        <taxon>Papilionoideae</taxon>
        <taxon>50 kb inversion clade</taxon>
        <taxon>NPAAA clade</taxon>
        <taxon>Hologalegina</taxon>
        <taxon>IRL clade</taxon>
        <taxon>Cicereae</taxon>
        <taxon>Cicer</taxon>
    </lineage>
</organism>
<dbReference type="Proteomes" id="UP000087171">
    <property type="component" value="Chromosome Ca3"/>
</dbReference>
<dbReference type="CDD" id="cd10017">
    <property type="entry name" value="B3_DNA"/>
    <property type="match status" value="1"/>
</dbReference>
<dbReference type="PANTHER" id="PTHR46245:SF2">
    <property type="entry name" value="B3 DOMAIN-CONTAINING TRANSCRIPTION REPRESSOR VAL2"/>
    <property type="match status" value="1"/>
</dbReference>
<evidence type="ECO:0000313" key="8">
    <source>
        <dbReference type="Proteomes" id="UP000087171"/>
    </source>
</evidence>
<dbReference type="InterPro" id="IPR015300">
    <property type="entry name" value="DNA-bd_pseudobarrel_sf"/>
</dbReference>
<dbReference type="RefSeq" id="XP_012569053.1">
    <property type="nucleotide sequence ID" value="XM_012713599.2"/>
</dbReference>
<keyword evidence="3" id="KW-0238">DNA-binding</keyword>
<keyword evidence="5" id="KW-0539">Nucleus</keyword>
<dbReference type="SMART" id="SM01019">
    <property type="entry name" value="B3"/>
    <property type="match status" value="1"/>
</dbReference>
<evidence type="ECO:0000259" key="7">
    <source>
        <dbReference type="PROSITE" id="PS50863"/>
    </source>
</evidence>
<proteinExistence type="predicted"/>
<dbReference type="AlphaFoldDB" id="A0A1S3E0T2"/>
<evidence type="ECO:0000256" key="5">
    <source>
        <dbReference type="ARBA" id="ARBA00023242"/>
    </source>
</evidence>
<evidence type="ECO:0000256" key="3">
    <source>
        <dbReference type="ARBA" id="ARBA00023125"/>
    </source>
</evidence>
<feature type="compositionally biased region" description="Basic and acidic residues" evidence="6">
    <location>
        <begin position="31"/>
        <end position="43"/>
    </location>
</feature>
<protein>
    <submittedName>
        <fullName evidence="9">B3 domain-containing transcription repressor VAL2-like</fullName>
    </submittedName>
</protein>
<dbReference type="SUPFAM" id="SSF101936">
    <property type="entry name" value="DNA-binding pseudobarrel domain"/>
    <property type="match status" value="1"/>
</dbReference>
<reference evidence="9" key="2">
    <citation type="submission" date="2025-08" db="UniProtKB">
        <authorList>
            <consortium name="RefSeq"/>
        </authorList>
    </citation>
    <scope>IDENTIFICATION</scope>
    <source>
        <tissue evidence="9">Etiolated seedlings</tissue>
    </source>
</reference>
<evidence type="ECO:0000256" key="1">
    <source>
        <dbReference type="ARBA" id="ARBA00004123"/>
    </source>
</evidence>
<keyword evidence="4" id="KW-0804">Transcription</keyword>
<dbReference type="PaxDb" id="3827-XP_004492630.1"/>
<feature type="region of interest" description="Disordered" evidence="6">
    <location>
        <begin position="1"/>
        <end position="74"/>
    </location>
</feature>
<keyword evidence="2" id="KW-0805">Transcription regulation</keyword>
<name>A0A1S3E0T2_CICAR</name>